<keyword evidence="1" id="KW-0472">Membrane</keyword>
<evidence type="ECO:0000256" key="1">
    <source>
        <dbReference type="SAM" id="Phobius"/>
    </source>
</evidence>
<dbReference type="EMBL" id="VSRR010005805">
    <property type="protein sequence ID" value="MPC43385.1"/>
    <property type="molecule type" value="Genomic_DNA"/>
</dbReference>
<protein>
    <submittedName>
        <fullName evidence="2">Uncharacterized protein</fullName>
    </submittedName>
</protein>
<dbReference type="AlphaFoldDB" id="A0A5B7FD15"/>
<feature type="transmembrane region" description="Helical" evidence="1">
    <location>
        <begin position="27"/>
        <end position="45"/>
    </location>
</feature>
<organism evidence="2 3">
    <name type="scientific">Portunus trituberculatus</name>
    <name type="common">Swimming crab</name>
    <name type="synonym">Neptunus trituberculatus</name>
    <dbReference type="NCBI Taxonomy" id="210409"/>
    <lineage>
        <taxon>Eukaryota</taxon>
        <taxon>Metazoa</taxon>
        <taxon>Ecdysozoa</taxon>
        <taxon>Arthropoda</taxon>
        <taxon>Crustacea</taxon>
        <taxon>Multicrustacea</taxon>
        <taxon>Malacostraca</taxon>
        <taxon>Eumalacostraca</taxon>
        <taxon>Eucarida</taxon>
        <taxon>Decapoda</taxon>
        <taxon>Pleocyemata</taxon>
        <taxon>Brachyura</taxon>
        <taxon>Eubrachyura</taxon>
        <taxon>Portunoidea</taxon>
        <taxon>Portunidae</taxon>
        <taxon>Portuninae</taxon>
        <taxon>Portunus</taxon>
    </lineage>
</organism>
<comment type="caution">
    <text evidence="2">The sequence shown here is derived from an EMBL/GenBank/DDBJ whole genome shotgun (WGS) entry which is preliminary data.</text>
</comment>
<reference evidence="2 3" key="1">
    <citation type="submission" date="2019-05" db="EMBL/GenBank/DDBJ databases">
        <title>Another draft genome of Portunus trituberculatus and its Hox gene families provides insights of decapod evolution.</title>
        <authorList>
            <person name="Jeong J.-H."/>
            <person name="Song I."/>
            <person name="Kim S."/>
            <person name="Choi T."/>
            <person name="Kim D."/>
            <person name="Ryu S."/>
            <person name="Kim W."/>
        </authorList>
    </citation>
    <scope>NUCLEOTIDE SEQUENCE [LARGE SCALE GENOMIC DNA]</scope>
    <source>
        <tissue evidence="2">Muscle</tissue>
    </source>
</reference>
<accession>A0A5B7FD15</accession>
<keyword evidence="1" id="KW-1133">Transmembrane helix</keyword>
<gene>
    <name evidence="2" type="ORF">E2C01_037030</name>
</gene>
<keyword evidence="3" id="KW-1185">Reference proteome</keyword>
<keyword evidence="1" id="KW-0812">Transmembrane</keyword>
<name>A0A5B7FD15_PORTR</name>
<evidence type="ECO:0000313" key="3">
    <source>
        <dbReference type="Proteomes" id="UP000324222"/>
    </source>
</evidence>
<evidence type="ECO:0000313" key="2">
    <source>
        <dbReference type="EMBL" id="MPC43385.1"/>
    </source>
</evidence>
<proteinExistence type="predicted"/>
<dbReference type="Proteomes" id="UP000324222">
    <property type="component" value="Unassembled WGS sequence"/>
</dbReference>
<sequence length="46" mass="5477">MDCGGGARYYMYCSRNARAARQTPNKLIYFCELVMYLFQYLVTMTY</sequence>